<keyword evidence="5" id="KW-0255">Endonuclease</keyword>
<feature type="domain" description="Type I restriction modification DNA specificity" evidence="4">
    <location>
        <begin position="6"/>
        <end position="159"/>
    </location>
</feature>
<dbReference type="GO" id="GO:0004519">
    <property type="term" value="F:endonuclease activity"/>
    <property type="evidence" value="ECO:0007669"/>
    <property type="project" value="UniProtKB-KW"/>
</dbReference>
<dbReference type="GO" id="GO:0016787">
    <property type="term" value="F:hydrolase activity"/>
    <property type="evidence" value="ECO:0007669"/>
    <property type="project" value="UniProtKB-KW"/>
</dbReference>
<evidence type="ECO:0000313" key="6">
    <source>
        <dbReference type="Proteomes" id="UP001152178"/>
    </source>
</evidence>
<protein>
    <submittedName>
        <fullName evidence="5">Restriction endonuclease subunit S</fullName>
        <ecNumber evidence="5">3.1.21.-</ecNumber>
    </submittedName>
</protein>
<dbReference type="SUPFAM" id="SSF116734">
    <property type="entry name" value="DNA methylase specificity domain"/>
    <property type="match status" value="2"/>
</dbReference>
<evidence type="ECO:0000256" key="2">
    <source>
        <dbReference type="ARBA" id="ARBA00022747"/>
    </source>
</evidence>
<evidence type="ECO:0000313" key="5">
    <source>
        <dbReference type="EMBL" id="MCZ8547310.1"/>
    </source>
</evidence>
<dbReference type="PANTHER" id="PTHR43140:SF1">
    <property type="entry name" value="TYPE I RESTRICTION ENZYME ECOKI SPECIFICITY SUBUNIT"/>
    <property type="match status" value="1"/>
</dbReference>
<evidence type="ECO:0000259" key="4">
    <source>
        <dbReference type="Pfam" id="PF01420"/>
    </source>
</evidence>
<dbReference type="EMBL" id="JAPFQA010000013">
    <property type="protein sequence ID" value="MCZ8547310.1"/>
    <property type="molecule type" value="Genomic_DNA"/>
</dbReference>
<keyword evidence="6" id="KW-1185">Reference proteome</keyword>
<dbReference type="InterPro" id="IPR000055">
    <property type="entry name" value="Restrct_endonuc_typeI_TRD"/>
</dbReference>
<accession>A0ABT4R0I5</accession>
<evidence type="ECO:0000256" key="3">
    <source>
        <dbReference type="ARBA" id="ARBA00023125"/>
    </source>
</evidence>
<dbReference type="CDD" id="cd17496">
    <property type="entry name" value="RMtype1_S_BliBORF2384P-TRD1-CR1_like"/>
    <property type="match status" value="1"/>
</dbReference>
<comment type="caution">
    <text evidence="5">The sequence shown here is derived from an EMBL/GenBank/DDBJ whole genome shotgun (WGS) entry which is preliminary data.</text>
</comment>
<reference evidence="5" key="1">
    <citation type="submission" date="2022-11" db="EMBL/GenBank/DDBJ databases">
        <authorList>
            <person name="Coimbra C."/>
        </authorList>
    </citation>
    <scope>NUCLEOTIDE SEQUENCE</scope>
    <source>
        <strain evidence="5">Jales19</strain>
    </source>
</reference>
<gene>
    <name evidence="5" type="ORF">OOJ09_24240</name>
</gene>
<keyword evidence="2" id="KW-0680">Restriction system</keyword>
<dbReference type="InterPro" id="IPR051212">
    <property type="entry name" value="Type-I_RE_S_subunit"/>
</dbReference>
<keyword evidence="5" id="KW-0378">Hydrolase</keyword>
<evidence type="ECO:0000256" key="1">
    <source>
        <dbReference type="ARBA" id="ARBA00010923"/>
    </source>
</evidence>
<keyword evidence="5" id="KW-0540">Nuclease</keyword>
<dbReference type="Proteomes" id="UP001152178">
    <property type="component" value="Unassembled WGS sequence"/>
</dbReference>
<comment type="similarity">
    <text evidence="1">Belongs to the type-I restriction system S methylase family.</text>
</comment>
<dbReference type="Gene3D" id="3.90.220.20">
    <property type="entry name" value="DNA methylase specificity domains"/>
    <property type="match status" value="2"/>
</dbReference>
<dbReference type="Pfam" id="PF01420">
    <property type="entry name" value="Methylase_S"/>
    <property type="match status" value="1"/>
</dbReference>
<name>A0ABT4R0I5_9HYPH</name>
<proteinExistence type="inferred from homology"/>
<dbReference type="InterPro" id="IPR044946">
    <property type="entry name" value="Restrct_endonuc_typeI_TRD_sf"/>
</dbReference>
<keyword evidence="3" id="KW-0238">DNA-binding</keyword>
<dbReference type="EC" id="3.1.21.-" evidence="5"/>
<sequence>MSQLPNGWSPEVLGKLVDFIMGQAPPGADCNKSGVGTPFVKAGEFGSDRPLIREWTVRPLKHALSSDVLICVVGATAGKINLGADCAIGRSVAAIRPTEALDQRFLYDFLATKVLDLRAGSTGSAQGVIGKDDLAEIEIRLPPVPEQRRIVAKIDSLTGKSKHARHHLDHVLRLVERYKQAVLAAAFRGDLTSGWRAGRTSVAWQHVPWEDAGTTLNGRAFPSGDYATKGVKLLRPGNLHKSGRVEWNEKNTRFLPRSYAQQHPEHLIRGCEIVVNLTAQSLEDQFLARVCLSSETDEFLLNQRIALFRPHLMDRNYCLYALKAPDFRAFVDNGLNSGSLIQHVHTKQLKRFVFHIAPQDEQREIVRRIETAFNWIDRLADEATSASKLIDHLDQAVLAKAFRGELVPQDPADEPASLLLERIRAERGAAPKARRGRRKLNDRARL</sequence>
<dbReference type="PANTHER" id="PTHR43140">
    <property type="entry name" value="TYPE-1 RESTRICTION ENZYME ECOKI SPECIFICITY PROTEIN"/>
    <property type="match status" value="1"/>
</dbReference>
<dbReference type="RefSeq" id="WP_269907612.1">
    <property type="nucleotide sequence ID" value="NZ_JAPFQA010000013.1"/>
</dbReference>
<organism evidence="5 6">
    <name type="scientific">Mesorhizobium qingshengii</name>
    <dbReference type="NCBI Taxonomy" id="1165689"/>
    <lineage>
        <taxon>Bacteria</taxon>
        <taxon>Pseudomonadati</taxon>
        <taxon>Pseudomonadota</taxon>
        <taxon>Alphaproteobacteria</taxon>
        <taxon>Hyphomicrobiales</taxon>
        <taxon>Phyllobacteriaceae</taxon>
        <taxon>Mesorhizobium</taxon>
    </lineage>
</organism>